<keyword evidence="1" id="KW-0472">Membrane</keyword>
<reference evidence="3" key="1">
    <citation type="submission" date="2025-08" db="UniProtKB">
        <authorList>
            <consortium name="RefSeq"/>
        </authorList>
    </citation>
    <scope>IDENTIFICATION</scope>
    <source>
        <tissue evidence="3">Testes</tissue>
    </source>
</reference>
<proteinExistence type="predicted"/>
<accession>A0ABM0MN75</accession>
<dbReference type="Proteomes" id="UP000694865">
    <property type="component" value="Unplaced"/>
</dbReference>
<keyword evidence="1" id="KW-0812">Transmembrane</keyword>
<organism evidence="2 3">
    <name type="scientific">Saccoglossus kowalevskii</name>
    <name type="common">Acorn worm</name>
    <dbReference type="NCBI Taxonomy" id="10224"/>
    <lineage>
        <taxon>Eukaryota</taxon>
        <taxon>Metazoa</taxon>
        <taxon>Hemichordata</taxon>
        <taxon>Enteropneusta</taxon>
        <taxon>Harrimaniidae</taxon>
        <taxon>Saccoglossus</taxon>
    </lineage>
</organism>
<keyword evidence="1" id="KW-1133">Transmembrane helix</keyword>
<evidence type="ECO:0000313" key="3">
    <source>
        <dbReference type="RefSeq" id="XP_006821466.1"/>
    </source>
</evidence>
<protein>
    <submittedName>
        <fullName evidence="3">Uncharacterized protein LOC102806455</fullName>
    </submittedName>
</protein>
<sequence length="161" mass="18857">MDFDNSTDTTIEIHMFGEDSTRLDFLGIIVLGVFIVGVLFCYWQRGHLDNIWRCNRYCVGTFRDDHGSGSICHEECMTRVCCCLHGDRQWDRELTNLESENNQSAGFDIPKIRITDTDGNSVFFDSDSVNTQIKTRRSTKYYQERQFYRARRFPEKLPEGQ</sequence>
<keyword evidence="2" id="KW-1185">Reference proteome</keyword>
<dbReference type="GeneID" id="102806455"/>
<name>A0ABM0MN75_SACKO</name>
<evidence type="ECO:0000313" key="2">
    <source>
        <dbReference type="Proteomes" id="UP000694865"/>
    </source>
</evidence>
<dbReference type="RefSeq" id="XP_006821466.1">
    <property type="nucleotide sequence ID" value="XM_006821403.1"/>
</dbReference>
<feature type="transmembrane region" description="Helical" evidence="1">
    <location>
        <begin position="25"/>
        <end position="43"/>
    </location>
</feature>
<gene>
    <name evidence="3" type="primary">LOC102806455</name>
</gene>
<evidence type="ECO:0000256" key="1">
    <source>
        <dbReference type="SAM" id="Phobius"/>
    </source>
</evidence>